<accession>A0A841YI36</accession>
<dbReference type="AlphaFoldDB" id="A0A841YI36"/>
<comment type="caution">
    <text evidence="1">The sequence shown here is derived from an EMBL/GenBank/DDBJ whole genome shotgun (WGS) entry which is preliminary data.</text>
</comment>
<dbReference type="EMBL" id="JAARPY010000019">
    <property type="protein sequence ID" value="MBC1399880.1"/>
    <property type="molecule type" value="Genomic_DNA"/>
</dbReference>
<reference evidence="1 2" key="1">
    <citation type="submission" date="2020-03" db="EMBL/GenBank/DDBJ databases">
        <title>Soil Listeria distribution.</title>
        <authorList>
            <person name="Liao J."/>
            <person name="Wiedmann M."/>
        </authorList>
    </citation>
    <scope>NUCLEOTIDE SEQUENCE [LARGE SCALE GENOMIC DNA]</scope>
    <source>
        <strain evidence="1 2">FSL L7-1645</strain>
    </source>
</reference>
<evidence type="ECO:0000313" key="2">
    <source>
        <dbReference type="Proteomes" id="UP000571128"/>
    </source>
</evidence>
<dbReference type="RefSeq" id="WP_007546924.1">
    <property type="nucleotide sequence ID" value="NZ_JAARPY010000019.1"/>
</dbReference>
<sequence length="79" mass="9555">MDFINPWDERFIYTITFTSKAQPKKILKRTIIEKDMLDESAVLERWLEIFPNTNVTEVVFLREALERNEQKYRVFKAEA</sequence>
<gene>
    <name evidence="1" type="ORF">HB844_13530</name>
</gene>
<evidence type="ECO:0000313" key="1">
    <source>
        <dbReference type="EMBL" id="MBC1399880.1"/>
    </source>
</evidence>
<protein>
    <submittedName>
        <fullName evidence="1">Uncharacterized protein</fullName>
    </submittedName>
</protein>
<proteinExistence type="predicted"/>
<dbReference type="Proteomes" id="UP000571128">
    <property type="component" value="Unassembled WGS sequence"/>
</dbReference>
<name>A0A841YI36_9LIST</name>
<organism evidence="1 2">
    <name type="scientific">Listeria fleischmannii</name>
    <dbReference type="NCBI Taxonomy" id="1069827"/>
    <lineage>
        <taxon>Bacteria</taxon>
        <taxon>Bacillati</taxon>
        <taxon>Bacillota</taxon>
        <taxon>Bacilli</taxon>
        <taxon>Bacillales</taxon>
        <taxon>Listeriaceae</taxon>
        <taxon>Listeria</taxon>
    </lineage>
</organism>